<organism evidence="2 3">
    <name type="scientific">Acidipila rosea</name>
    <dbReference type="NCBI Taxonomy" id="768535"/>
    <lineage>
        <taxon>Bacteria</taxon>
        <taxon>Pseudomonadati</taxon>
        <taxon>Acidobacteriota</taxon>
        <taxon>Terriglobia</taxon>
        <taxon>Terriglobales</taxon>
        <taxon>Acidobacteriaceae</taxon>
        <taxon>Acidipila</taxon>
    </lineage>
</organism>
<sequence length="443" mass="48198">MPNAAVHCMQVLAATMLLACCSCSSTAVSQAPTSQNAGSQTAPLPSETARSAYDFVNSIGVSAQLNYFDTSYGNFPLVERELQSIGIRHLRVGAHLQGADYNALLYGRWSKLASLGIRYNVVVDPRSNLGTLAAPLLEEIDDLANGSIESFEGANEMDVSNIANWASIDRNYQASLYQSVQGMVDTGPISVIGPSMAMAGDGATLGDISQDMNYGNLHPYPAGQVPSVIFPQQPKLAQSVSASLPVIITETGYHNALNDHRDQPGVSEAAAAKYIPRVFLEDFSHDIFRTYLYEFMDEKPNPDLTDEQQHWGLLRADGSEKPAFAAMKNLISELSDANETANLGQLNYSVSNANAQTRHLLLQRSDGQFFLILWQDESSFDTKNQVDIANAPQPVTVTVNESVKSMTTYEPAVQAAPMNFYNGQNSIWVQVPDHPLVIQIALK</sequence>
<dbReference type="AlphaFoldDB" id="A0A4R1L232"/>
<proteinExistence type="predicted"/>
<accession>A0A4R1L232</accession>
<name>A0A4R1L232_9BACT</name>
<evidence type="ECO:0000313" key="2">
    <source>
        <dbReference type="EMBL" id="TCK72048.1"/>
    </source>
</evidence>
<gene>
    <name evidence="2" type="ORF">C7378_2680</name>
</gene>
<evidence type="ECO:0000313" key="3">
    <source>
        <dbReference type="Proteomes" id="UP000295210"/>
    </source>
</evidence>
<dbReference type="Gene3D" id="3.20.20.80">
    <property type="entry name" value="Glycosidases"/>
    <property type="match status" value="1"/>
</dbReference>
<dbReference type="OrthoDB" id="113296at2"/>
<comment type="caution">
    <text evidence="2">The sequence shown here is derived from an EMBL/GenBank/DDBJ whole genome shotgun (WGS) entry which is preliminary data.</text>
</comment>
<keyword evidence="3" id="KW-1185">Reference proteome</keyword>
<dbReference type="EMBL" id="SMGK01000004">
    <property type="protein sequence ID" value="TCK72048.1"/>
    <property type="molecule type" value="Genomic_DNA"/>
</dbReference>
<keyword evidence="1" id="KW-0732">Signal</keyword>
<dbReference type="Proteomes" id="UP000295210">
    <property type="component" value="Unassembled WGS sequence"/>
</dbReference>
<feature type="signal peptide" evidence="1">
    <location>
        <begin position="1"/>
        <end position="27"/>
    </location>
</feature>
<protein>
    <submittedName>
        <fullName evidence="2">Uncharacterized protein</fullName>
    </submittedName>
</protein>
<reference evidence="2 3" key="1">
    <citation type="submission" date="2019-03" db="EMBL/GenBank/DDBJ databases">
        <title>Genomic Encyclopedia of Type Strains, Phase IV (KMG-IV): sequencing the most valuable type-strain genomes for metagenomic binning, comparative biology and taxonomic classification.</title>
        <authorList>
            <person name="Goeker M."/>
        </authorList>
    </citation>
    <scope>NUCLEOTIDE SEQUENCE [LARGE SCALE GENOMIC DNA]</scope>
    <source>
        <strain evidence="2 3">DSM 103428</strain>
    </source>
</reference>
<evidence type="ECO:0000256" key="1">
    <source>
        <dbReference type="SAM" id="SignalP"/>
    </source>
</evidence>
<dbReference type="SUPFAM" id="SSF51445">
    <property type="entry name" value="(Trans)glycosidases"/>
    <property type="match status" value="1"/>
</dbReference>
<dbReference type="InterPro" id="IPR017853">
    <property type="entry name" value="GH"/>
</dbReference>
<feature type="chain" id="PRO_5020219679" evidence="1">
    <location>
        <begin position="28"/>
        <end position="443"/>
    </location>
</feature>